<evidence type="ECO:0000313" key="2">
    <source>
        <dbReference type="EMBL" id="KEI66802.1"/>
    </source>
</evidence>
<keyword evidence="3" id="KW-1185">Reference proteome</keyword>
<evidence type="ECO:0000313" key="3">
    <source>
        <dbReference type="Proteomes" id="UP000027395"/>
    </source>
</evidence>
<dbReference type="STRING" id="388467.A19Y_1808"/>
<dbReference type="Pfam" id="PF14261">
    <property type="entry name" value="DUF4351"/>
    <property type="match status" value="1"/>
</dbReference>
<dbReference type="EMBL" id="CM002803">
    <property type="protein sequence ID" value="KEI66802.1"/>
    <property type="molecule type" value="Genomic_DNA"/>
</dbReference>
<dbReference type="PANTHER" id="PTHR35586:SF1">
    <property type="entry name" value="SLL1691 PROTEIN"/>
    <property type="match status" value="1"/>
</dbReference>
<dbReference type="InterPro" id="IPR025587">
    <property type="entry name" value="DUF4351"/>
</dbReference>
<dbReference type="eggNOG" id="COG5464">
    <property type="taxonomic scope" value="Bacteria"/>
</dbReference>
<reference evidence="2 3" key="1">
    <citation type="journal article" date="2014" name="Appl. Environ. Microbiol.">
        <title>Elucidation of insertion elements encoded on plasmids and in vitro construction of shuttle vectors from the toxic cyanobacterium Planktothrix.</title>
        <authorList>
            <person name="Christiansen G."/>
            <person name="Goesmann A."/>
            <person name="Kurmayer R."/>
        </authorList>
    </citation>
    <scope>NUCLEOTIDE SEQUENCE [LARGE SCALE GENOMIC DNA]</scope>
    <source>
        <strain evidence="2 3">NIVA-CYA 126/8</strain>
    </source>
</reference>
<gene>
    <name evidence="2" type="ORF">A19Y_1808</name>
</gene>
<dbReference type="GeneID" id="77289671"/>
<dbReference type="AlphaFoldDB" id="A0A073CG12"/>
<accession>A0A073CG12</accession>
<feature type="domain" description="DUF4351" evidence="1">
    <location>
        <begin position="252"/>
        <end position="305"/>
    </location>
</feature>
<evidence type="ECO:0000259" key="1">
    <source>
        <dbReference type="Pfam" id="PF14261"/>
    </source>
</evidence>
<dbReference type="Proteomes" id="UP000027395">
    <property type="component" value="Chromosome"/>
</dbReference>
<dbReference type="RefSeq" id="WP_042153764.1">
    <property type="nucleotide sequence ID" value="NZ_CM002803.1"/>
</dbReference>
<dbReference type="PANTHER" id="PTHR35586">
    <property type="entry name" value="SLL1691 PROTEIN"/>
    <property type="match status" value="1"/>
</dbReference>
<dbReference type="HOGENOM" id="CLU_071039_0_0_3"/>
<organism evidence="2 3">
    <name type="scientific">Planktothrix agardhii (strain NIVA-CYA 126/8)</name>
    <dbReference type="NCBI Taxonomy" id="388467"/>
    <lineage>
        <taxon>Bacteria</taxon>
        <taxon>Bacillati</taxon>
        <taxon>Cyanobacteriota</taxon>
        <taxon>Cyanophyceae</taxon>
        <taxon>Oscillatoriophycideae</taxon>
        <taxon>Oscillatoriales</taxon>
        <taxon>Microcoleaceae</taxon>
        <taxon>Planktothrix</taxon>
    </lineage>
</organism>
<name>A0A073CG12_PLAA1</name>
<dbReference type="PATRIC" id="fig|388467.6.peg.1752"/>
<protein>
    <recommendedName>
        <fullName evidence="1">DUF4351 domain-containing protein</fullName>
    </recommendedName>
</protein>
<sequence length="310" mass="36805">MTENLERVIEHDRLFKELISTFFWEFLELFFPDLIPYIDQSSITFLPQEVFIDITSGNRREVDLLAKVRFREQESFFLIHTETQSYAQADFARRMFHYFARLDEKYALPVYPIALFSFDTPQRLEPNNYQVEFPDRKVLEFSYAAIQLNRLNWRDFLRQQNPVAAALMAKMRIEPQDRPQVKAECLRLLVTLRLNPARNQLISGFIDSYLRLNSSEEVVFTEELNRLGLIQEERFMEIVTSWMEQGIEQGIEREITFILRLLSRRLGTINPEIQEQIRSLPIELVEELGEALLDFEMDSDLLNWLAENCS</sequence>
<proteinExistence type="predicted"/>